<dbReference type="InterPro" id="IPR012340">
    <property type="entry name" value="NA-bd_OB-fold"/>
</dbReference>
<dbReference type="GO" id="GO:0055052">
    <property type="term" value="C:ATP-binding cassette (ABC) transporter complex, substrate-binding subunit-containing"/>
    <property type="evidence" value="ECO:0007669"/>
    <property type="project" value="TreeGrafter"/>
</dbReference>
<protein>
    <submittedName>
        <fullName evidence="6">Sugar ABC transporter ATP-binding protein</fullName>
    </submittedName>
</protein>
<evidence type="ECO:0000256" key="1">
    <source>
        <dbReference type="ARBA" id="ARBA00005417"/>
    </source>
</evidence>
<dbReference type="Pfam" id="PF00005">
    <property type="entry name" value="ABC_tran"/>
    <property type="match status" value="1"/>
</dbReference>
<keyword evidence="2" id="KW-0813">Transport</keyword>
<name>A0A255XKR5_9PROT</name>
<dbReference type="OrthoDB" id="394852at2"/>
<dbReference type="FunFam" id="3.40.50.300:FF:000042">
    <property type="entry name" value="Maltose/maltodextrin ABC transporter, ATP-binding protein"/>
    <property type="match status" value="1"/>
</dbReference>
<organism evidence="6 7">
    <name type="scientific">Elstera cyanobacteriorum</name>
    <dbReference type="NCBI Taxonomy" id="2022747"/>
    <lineage>
        <taxon>Bacteria</taxon>
        <taxon>Pseudomonadati</taxon>
        <taxon>Pseudomonadota</taxon>
        <taxon>Alphaproteobacteria</taxon>
        <taxon>Rhodospirillales</taxon>
        <taxon>Rhodospirillaceae</taxon>
        <taxon>Elstera</taxon>
    </lineage>
</organism>
<comment type="similarity">
    <text evidence="1">Belongs to the ABC transporter superfamily.</text>
</comment>
<sequence length="351" mass="37300">MAAVDLAGLVKRYGGVTTVHGIDLSIADKEFIVLVGPSGCGKSTTLRMIAGLEDISAGTVSIGGRIVNNVAPKNRNIAMVFQNYALYPHMSVRQNMGFGLEVAGAPKAEVKARVEEAAAILGLDALLERKPGELSGGQRQRVAMGRAMVRRPQVFLFDEPLSNLDAKLRNTMRSEIKKLHQTVQTTVIYVTHDQVEAMTLADRIVIMKDGRIEQVGTPMEVYERPANLFVAGFIGAPAMNQGPGRVVKGHAQAFGFSAPAPGAAEGQAVVLGIRPDDLIIAEGGLPSRVVLVEPLGSESILTLDRDGVELVMKVNARDVPALPKVGDHLPLAPLPGRVHVFDAASGQAMRG</sequence>
<dbReference type="Gene3D" id="2.40.50.140">
    <property type="entry name" value="Nucleic acid-binding proteins"/>
    <property type="match status" value="1"/>
</dbReference>
<feature type="domain" description="ABC transporter" evidence="5">
    <location>
        <begin position="4"/>
        <end position="234"/>
    </location>
</feature>
<dbReference type="Pfam" id="PF08402">
    <property type="entry name" value="TOBE_2"/>
    <property type="match status" value="1"/>
</dbReference>
<dbReference type="InterPro" id="IPR027417">
    <property type="entry name" value="P-loop_NTPase"/>
</dbReference>
<dbReference type="RefSeq" id="WP_094410140.1">
    <property type="nucleotide sequence ID" value="NZ_BMJZ01000005.1"/>
</dbReference>
<reference evidence="6 7" key="1">
    <citation type="submission" date="2017-07" db="EMBL/GenBank/DDBJ databases">
        <title>Elstera cyanobacteriorum sp. nov., a novel bacterium isolated from cyanobacterial aggregates in a eutrophic lake.</title>
        <authorList>
            <person name="Cai H."/>
        </authorList>
    </citation>
    <scope>NUCLEOTIDE SEQUENCE [LARGE SCALE GENOMIC DNA]</scope>
    <source>
        <strain evidence="6 7">TH019</strain>
    </source>
</reference>
<keyword evidence="7" id="KW-1185">Reference proteome</keyword>
<dbReference type="GO" id="GO:0140359">
    <property type="term" value="F:ABC-type transporter activity"/>
    <property type="evidence" value="ECO:0007669"/>
    <property type="project" value="InterPro"/>
</dbReference>
<keyword evidence="4 6" id="KW-0067">ATP-binding</keyword>
<dbReference type="SUPFAM" id="SSF50331">
    <property type="entry name" value="MOP-like"/>
    <property type="match status" value="1"/>
</dbReference>
<dbReference type="Gene3D" id="3.40.50.300">
    <property type="entry name" value="P-loop containing nucleotide triphosphate hydrolases"/>
    <property type="match status" value="1"/>
</dbReference>
<dbReference type="InterPro" id="IPR015855">
    <property type="entry name" value="ABC_transpr_MalK-like"/>
</dbReference>
<evidence type="ECO:0000256" key="4">
    <source>
        <dbReference type="ARBA" id="ARBA00022840"/>
    </source>
</evidence>
<dbReference type="AlphaFoldDB" id="A0A255XKR5"/>
<dbReference type="SUPFAM" id="SSF52540">
    <property type="entry name" value="P-loop containing nucleoside triphosphate hydrolases"/>
    <property type="match status" value="1"/>
</dbReference>
<evidence type="ECO:0000313" key="7">
    <source>
        <dbReference type="Proteomes" id="UP000216361"/>
    </source>
</evidence>
<dbReference type="PROSITE" id="PS00211">
    <property type="entry name" value="ABC_TRANSPORTER_1"/>
    <property type="match status" value="1"/>
</dbReference>
<dbReference type="InterPro" id="IPR003439">
    <property type="entry name" value="ABC_transporter-like_ATP-bd"/>
</dbReference>
<dbReference type="PROSITE" id="PS50893">
    <property type="entry name" value="ABC_TRANSPORTER_2"/>
    <property type="match status" value="1"/>
</dbReference>
<comment type="caution">
    <text evidence="6">The sequence shown here is derived from an EMBL/GenBank/DDBJ whole genome shotgun (WGS) entry which is preliminary data.</text>
</comment>
<dbReference type="CDD" id="cd03301">
    <property type="entry name" value="ABC_MalK_N"/>
    <property type="match status" value="1"/>
</dbReference>
<evidence type="ECO:0000313" key="6">
    <source>
        <dbReference type="EMBL" id="OYQ17482.1"/>
    </source>
</evidence>
<dbReference type="InterPro" id="IPR013611">
    <property type="entry name" value="Transp-assoc_OB_typ2"/>
</dbReference>
<dbReference type="Proteomes" id="UP000216361">
    <property type="component" value="Unassembled WGS sequence"/>
</dbReference>
<dbReference type="Gene3D" id="2.40.50.100">
    <property type="match status" value="1"/>
</dbReference>
<dbReference type="NCBIfam" id="NF008653">
    <property type="entry name" value="PRK11650.1"/>
    <property type="match status" value="1"/>
</dbReference>
<evidence type="ECO:0000256" key="2">
    <source>
        <dbReference type="ARBA" id="ARBA00022448"/>
    </source>
</evidence>
<dbReference type="InterPro" id="IPR047641">
    <property type="entry name" value="ABC_transpr_MalK/UgpC-like"/>
</dbReference>
<keyword evidence="3" id="KW-0547">Nucleotide-binding</keyword>
<dbReference type="InterPro" id="IPR008995">
    <property type="entry name" value="Mo/tungstate-bd_C_term_dom"/>
</dbReference>
<dbReference type="GO" id="GO:0008643">
    <property type="term" value="P:carbohydrate transport"/>
    <property type="evidence" value="ECO:0007669"/>
    <property type="project" value="InterPro"/>
</dbReference>
<dbReference type="GO" id="GO:0005524">
    <property type="term" value="F:ATP binding"/>
    <property type="evidence" value="ECO:0007669"/>
    <property type="project" value="UniProtKB-KW"/>
</dbReference>
<dbReference type="InterPro" id="IPR017871">
    <property type="entry name" value="ABC_transporter-like_CS"/>
</dbReference>
<evidence type="ECO:0000256" key="3">
    <source>
        <dbReference type="ARBA" id="ARBA00022741"/>
    </source>
</evidence>
<dbReference type="PANTHER" id="PTHR43875">
    <property type="entry name" value="MALTODEXTRIN IMPORT ATP-BINDING PROTEIN MSMX"/>
    <property type="match status" value="1"/>
</dbReference>
<dbReference type="GO" id="GO:0016887">
    <property type="term" value="F:ATP hydrolysis activity"/>
    <property type="evidence" value="ECO:0007669"/>
    <property type="project" value="InterPro"/>
</dbReference>
<dbReference type="PANTHER" id="PTHR43875:SF1">
    <property type="entry name" value="OSMOPROTECTIVE COMPOUNDS UPTAKE ATP-BINDING PROTEIN GGTA"/>
    <property type="match status" value="1"/>
</dbReference>
<dbReference type="InterPro" id="IPR003593">
    <property type="entry name" value="AAA+_ATPase"/>
</dbReference>
<accession>A0A255XKR5</accession>
<evidence type="ECO:0000259" key="5">
    <source>
        <dbReference type="PROSITE" id="PS50893"/>
    </source>
</evidence>
<proteinExistence type="inferred from homology"/>
<gene>
    <name evidence="6" type="ORF">CHR90_16180</name>
</gene>
<dbReference type="EMBL" id="NOXS01000034">
    <property type="protein sequence ID" value="OYQ17482.1"/>
    <property type="molecule type" value="Genomic_DNA"/>
</dbReference>
<dbReference type="SMART" id="SM00382">
    <property type="entry name" value="AAA"/>
    <property type="match status" value="1"/>
</dbReference>